<feature type="chain" id="PRO_5039405760" description="Secreted protein" evidence="2">
    <location>
        <begin position="23"/>
        <end position="532"/>
    </location>
</feature>
<dbReference type="Proteomes" id="UP000230407">
    <property type="component" value="Unassembled WGS sequence"/>
</dbReference>
<protein>
    <recommendedName>
        <fullName evidence="5">Secreted protein</fullName>
    </recommendedName>
</protein>
<keyword evidence="2" id="KW-0732">Signal</keyword>
<reference evidence="3 4" key="1">
    <citation type="submission" date="2017-11" db="EMBL/GenBank/DDBJ databases">
        <title>Streptomyces carmine sp. nov., a novel actinomycete isolated from Sophora alopecuroides in Xinjiang, China.</title>
        <authorList>
            <person name="Wang Y."/>
            <person name="Luo X."/>
            <person name="Wan C."/>
            <person name="Zhang L."/>
        </authorList>
    </citation>
    <scope>NUCLEOTIDE SEQUENCE [LARGE SCALE GENOMIC DNA]</scope>
    <source>
        <strain evidence="3 4">TRM SA0054</strain>
    </source>
</reference>
<dbReference type="AlphaFoldDB" id="A0A2M8LUI3"/>
<feature type="region of interest" description="Disordered" evidence="1">
    <location>
        <begin position="25"/>
        <end position="45"/>
    </location>
</feature>
<keyword evidence="4" id="KW-1185">Reference proteome</keyword>
<dbReference type="RefSeq" id="WP_100203629.1">
    <property type="nucleotide sequence ID" value="NZ_PGGW01000063.1"/>
</dbReference>
<accession>A0A2M8LUI3</accession>
<feature type="compositionally biased region" description="Polar residues" evidence="1">
    <location>
        <begin position="143"/>
        <end position="155"/>
    </location>
</feature>
<dbReference type="InterPro" id="IPR043777">
    <property type="entry name" value="DUF5719"/>
</dbReference>
<feature type="region of interest" description="Disordered" evidence="1">
    <location>
        <begin position="89"/>
        <end position="159"/>
    </location>
</feature>
<evidence type="ECO:0008006" key="5">
    <source>
        <dbReference type="Google" id="ProtNLM"/>
    </source>
</evidence>
<feature type="signal peptide" evidence="2">
    <location>
        <begin position="1"/>
        <end position="22"/>
    </location>
</feature>
<dbReference type="Pfam" id="PF18986">
    <property type="entry name" value="DUF5719"/>
    <property type="match status" value="1"/>
</dbReference>
<evidence type="ECO:0000256" key="2">
    <source>
        <dbReference type="SAM" id="SignalP"/>
    </source>
</evidence>
<evidence type="ECO:0000313" key="4">
    <source>
        <dbReference type="Proteomes" id="UP000230407"/>
    </source>
</evidence>
<feature type="compositionally biased region" description="Basic and acidic residues" evidence="1">
    <location>
        <begin position="104"/>
        <end position="126"/>
    </location>
</feature>
<name>A0A2M8LUI3_9ACTN</name>
<evidence type="ECO:0000256" key="1">
    <source>
        <dbReference type="SAM" id="MobiDB-lite"/>
    </source>
</evidence>
<dbReference type="EMBL" id="PGGW01000063">
    <property type="protein sequence ID" value="PJE95618.1"/>
    <property type="molecule type" value="Genomic_DNA"/>
</dbReference>
<proteinExistence type="predicted"/>
<gene>
    <name evidence="3" type="ORF">CUT44_21855</name>
</gene>
<evidence type="ECO:0000313" key="3">
    <source>
        <dbReference type="EMBL" id="PJE95618.1"/>
    </source>
</evidence>
<organism evidence="3 4">
    <name type="scientific">Streptomyces carminius</name>
    <dbReference type="NCBI Taxonomy" id="2665496"/>
    <lineage>
        <taxon>Bacteria</taxon>
        <taxon>Bacillati</taxon>
        <taxon>Actinomycetota</taxon>
        <taxon>Actinomycetes</taxon>
        <taxon>Kitasatosporales</taxon>
        <taxon>Streptomycetaceae</taxon>
        <taxon>Streptomyces</taxon>
    </lineage>
</organism>
<sequence>MNRTVYSLIGVVTALAAVTGLASLTAPSGESATGPAAATRLPVERSTLVCPQPTSSEIGETTYTAFTPKGGAGREAAGKGSAALLPAASTLEGGGQRNADNADNADKGDKGDKNDKGDGSGKKAESEQVVPLSEPGRPVTADTDGSGSPALTGSATGRLAPGWTVQQTTLVTAGVGRGLLGTSCTEPDTEFWFPGVSTAETRSDYIHLVNPDDTPAVVDLELYGEDGSVRTDSGQGINVPGRATIPVLLSTLSTEPVTDVVLHVVARAGRIGAQVQALDEKLGGDWLTASAVSRGTLVLPGVPADATGVRLIAFAPGDADADLKVRLATPTGSITPAGQENLHVKRGMTVAVDLGDLTRGEAGSLLLGPAEEGGDAPVVAALQVLRGKGGDREMGFVPATGPVRERASAAGGDAAATDDKKGEAAALSLVAPEKGAKVRVTASAGSDGGEPVSKTYTLKGGTTTAVDGLRPQGGKGRYALTVEKLSGGPVHAARTLTRTEDGVPMFTVQTLPDDRSTVAVPEAEQDLSVLVD</sequence>
<comment type="caution">
    <text evidence="3">The sequence shown here is derived from an EMBL/GenBank/DDBJ whole genome shotgun (WGS) entry which is preliminary data.</text>
</comment>